<accession>A0A5N5X9F5</accession>
<feature type="chain" id="PRO_5024794167" evidence="1">
    <location>
        <begin position="18"/>
        <end position="141"/>
    </location>
</feature>
<dbReference type="Proteomes" id="UP000326565">
    <property type="component" value="Unassembled WGS sequence"/>
</dbReference>
<keyword evidence="1" id="KW-0732">Signal</keyword>
<dbReference type="EMBL" id="ML732169">
    <property type="protein sequence ID" value="KAB8077368.1"/>
    <property type="molecule type" value="Genomic_DNA"/>
</dbReference>
<evidence type="ECO:0000313" key="3">
    <source>
        <dbReference type="Proteomes" id="UP000326565"/>
    </source>
</evidence>
<proteinExistence type="predicted"/>
<gene>
    <name evidence="2" type="ORF">BDV29DRAFT_153754</name>
</gene>
<evidence type="ECO:0000313" key="2">
    <source>
        <dbReference type="EMBL" id="KAB8077368.1"/>
    </source>
</evidence>
<reference evidence="2 3" key="1">
    <citation type="submission" date="2019-04" db="EMBL/GenBank/DDBJ databases">
        <title>Friends and foes A comparative genomics study of 23 Aspergillus species from section Flavi.</title>
        <authorList>
            <consortium name="DOE Joint Genome Institute"/>
            <person name="Kjaerbolling I."/>
            <person name="Vesth T."/>
            <person name="Frisvad J.C."/>
            <person name="Nybo J.L."/>
            <person name="Theobald S."/>
            <person name="Kildgaard S."/>
            <person name="Isbrandt T."/>
            <person name="Kuo A."/>
            <person name="Sato A."/>
            <person name="Lyhne E.K."/>
            <person name="Kogle M.E."/>
            <person name="Wiebenga A."/>
            <person name="Kun R.S."/>
            <person name="Lubbers R.J."/>
            <person name="Makela M.R."/>
            <person name="Barry K."/>
            <person name="Chovatia M."/>
            <person name="Clum A."/>
            <person name="Daum C."/>
            <person name="Haridas S."/>
            <person name="He G."/>
            <person name="LaButti K."/>
            <person name="Lipzen A."/>
            <person name="Mondo S."/>
            <person name="Riley R."/>
            <person name="Salamov A."/>
            <person name="Simmons B.A."/>
            <person name="Magnuson J.K."/>
            <person name="Henrissat B."/>
            <person name="Mortensen U.H."/>
            <person name="Larsen T.O."/>
            <person name="Devries R.P."/>
            <person name="Grigoriev I.V."/>
            <person name="Machida M."/>
            <person name="Baker S.E."/>
            <person name="Andersen M.R."/>
        </authorList>
    </citation>
    <scope>NUCLEOTIDE SEQUENCE [LARGE SCALE GENOMIC DNA]</scope>
    <source>
        <strain evidence="2 3">CBS 151.66</strain>
    </source>
</reference>
<protein>
    <submittedName>
        <fullName evidence="2">Uncharacterized protein</fullName>
    </submittedName>
</protein>
<feature type="signal peptide" evidence="1">
    <location>
        <begin position="1"/>
        <end position="17"/>
    </location>
</feature>
<organism evidence="2 3">
    <name type="scientific">Aspergillus leporis</name>
    <dbReference type="NCBI Taxonomy" id="41062"/>
    <lineage>
        <taxon>Eukaryota</taxon>
        <taxon>Fungi</taxon>
        <taxon>Dikarya</taxon>
        <taxon>Ascomycota</taxon>
        <taxon>Pezizomycotina</taxon>
        <taxon>Eurotiomycetes</taxon>
        <taxon>Eurotiomycetidae</taxon>
        <taxon>Eurotiales</taxon>
        <taxon>Aspergillaceae</taxon>
        <taxon>Aspergillus</taxon>
        <taxon>Aspergillus subgen. Circumdati</taxon>
    </lineage>
</organism>
<name>A0A5N5X9F5_9EURO</name>
<sequence>MHIFTAALALAVCELQAQKKDPYPVRYVGHGSSDETKSKDKSYELSRIATEVRGFYKAIRPVSSTEAHEQITLAPMSFKAFTPPAGSDPHAVPDPPFCLIALSSIGNVASMVAARHGPFELTNVWAASDTVGAGVVLFLGS</sequence>
<evidence type="ECO:0000256" key="1">
    <source>
        <dbReference type="SAM" id="SignalP"/>
    </source>
</evidence>
<dbReference type="AlphaFoldDB" id="A0A5N5X9F5"/>
<keyword evidence="3" id="KW-1185">Reference proteome</keyword>
<dbReference type="OrthoDB" id="2548233at2759"/>